<evidence type="ECO:0000256" key="6">
    <source>
        <dbReference type="ARBA" id="ARBA00022989"/>
    </source>
</evidence>
<comment type="similarity">
    <text evidence="2">Belongs to the PsiE family.</text>
</comment>
<proteinExistence type="inferred from homology"/>
<evidence type="ECO:0000256" key="1">
    <source>
        <dbReference type="ARBA" id="ARBA00004429"/>
    </source>
</evidence>
<feature type="transmembrane region" description="Helical" evidence="8">
    <location>
        <begin position="66"/>
        <end position="82"/>
    </location>
</feature>
<dbReference type="Proteomes" id="UP000747791">
    <property type="component" value="Unassembled WGS sequence"/>
</dbReference>
<comment type="subcellular location">
    <subcellularLocation>
        <location evidence="1">Cell inner membrane</location>
        <topology evidence="1">Multi-pass membrane protein</topology>
    </subcellularLocation>
</comment>
<dbReference type="InterPro" id="IPR020948">
    <property type="entry name" value="P_starv_induced_PsiE-like"/>
</dbReference>
<keyword evidence="4" id="KW-1003">Cell membrane</keyword>
<keyword evidence="6 8" id="KW-1133">Transmembrane helix</keyword>
<evidence type="ECO:0000256" key="3">
    <source>
        <dbReference type="ARBA" id="ARBA00021903"/>
    </source>
</evidence>
<feature type="transmembrane region" description="Helical" evidence="8">
    <location>
        <begin position="39"/>
        <end position="59"/>
    </location>
</feature>
<evidence type="ECO:0000256" key="8">
    <source>
        <dbReference type="SAM" id="Phobius"/>
    </source>
</evidence>
<evidence type="ECO:0000313" key="9">
    <source>
        <dbReference type="EMBL" id="NCU53576.1"/>
    </source>
</evidence>
<dbReference type="PANTHER" id="PTHR37819:SF1">
    <property type="entry name" value="PROTEIN PSIE"/>
    <property type="match status" value="1"/>
</dbReference>
<name>A0A966HNW8_9PROT</name>
<sequence>MVNFFRKLQLVFASTILIATSIAFILEIKHMVEIRDINLPDLLLLFIYLEVIGMVTSYWRTQTIRLTYPLFIAITALARLIILQKKDIDPSTLVYEAGAILLLAIAIVILKFRRSKHLGVSFDKEEL</sequence>
<dbReference type="GO" id="GO:0005886">
    <property type="term" value="C:plasma membrane"/>
    <property type="evidence" value="ECO:0007669"/>
    <property type="project" value="UniProtKB-SubCell"/>
</dbReference>
<dbReference type="Pfam" id="PF06146">
    <property type="entry name" value="PsiE"/>
    <property type="match status" value="1"/>
</dbReference>
<dbReference type="GO" id="GO:0016036">
    <property type="term" value="P:cellular response to phosphate starvation"/>
    <property type="evidence" value="ECO:0007669"/>
    <property type="project" value="InterPro"/>
</dbReference>
<evidence type="ECO:0000256" key="7">
    <source>
        <dbReference type="ARBA" id="ARBA00023136"/>
    </source>
</evidence>
<protein>
    <recommendedName>
        <fullName evidence="3">Protein PsiE</fullName>
    </recommendedName>
</protein>
<accession>A0A966HNW8</accession>
<comment type="caution">
    <text evidence="9">The sequence shown here is derived from an EMBL/GenBank/DDBJ whole genome shotgun (WGS) entry which is preliminary data.</text>
</comment>
<keyword evidence="5 8" id="KW-0812">Transmembrane</keyword>
<dbReference type="PANTHER" id="PTHR37819">
    <property type="entry name" value="PROTEIN PSIE"/>
    <property type="match status" value="1"/>
</dbReference>
<dbReference type="InterPro" id="IPR009315">
    <property type="entry name" value="P_starv_induced_PsiE"/>
</dbReference>
<keyword evidence="7 8" id="KW-0472">Membrane</keyword>
<evidence type="ECO:0000313" key="10">
    <source>
        <dbReference type="Proteomes" id="UP000747791"/>
    </source>
</evidence>
<evidence type="ECO:0000256" key="4">
    <source>
        <dbReference type="ARBA" id="ARBA00022475"/>
    </source>
</evidence>
<organism evidence="9 10">
    <name type="scientific">Candidatus Fonsibacter lacus</name>
    <dbReference type="NCBI Taxonomy" id="2576439"/>
    <lineage>
        <taxon>Bacteria</taxon>
        <taxon>Pseudomonadati</taxon>
        <taxon>Pseudomonadota</taxon>
        <taxon>Alphaproteobacteria</taxon>
        <taxon>Candidatus Pelagibacterales</taxon>
        <taxon>Candidatus Pelagibacterales incertae sedis</taxon>
        <taxon>Candidatus Fonsibacter</taxon>
    </lineage>
</organism>
<evidence type="ECO:0000256" key="2">
    <source>
        <dbReference type="ARBA" id="ARBA00005632"/>
    </source>
</evidence>
<dbReference type="AlphaFoldDB" id="A0A966HNW8"/>
<feature type="transmembrane region" description="Helical" evidence="8">
    <location>
        <begin position="94"/>
        <end position="112"/>
    </location>
</feature>
<gene>
    <name evidence="9" type="ORF">EBX74_04770</name>
</gene>
<evidence type="ECO:0000256" key="5">
    <source>
        <dbReference type="ARBA" id="ARBA00022692"/>
    </source>
</evidence>
<reference evidence="9" key="1">
    <citation type="submission" date="2018-10" db="EMBL/GenBank/DDBJ databases">
        <title>Iterative Subtractive Binning of Freshwater Chronoseries Metagenomes Recovers Nearly Complete Genomes from over Four Hundred Novel Species.</title>
        <authorList>
            <person name="Rodriguez-R L.M."/>
            <person name="Tsementzi D."/>
            <person name="Luo C."/>
            <person name="Konstantinidis K.T."/>
        </authorList>
    </citation>
    <scope>NUCLEOTIDE SEQUENCE</scope>
    <source>
        <strain evidence="9">WB8_2A_004</strain>
    </source>
</reference>
<dbReference type="EMBL" id="RGOB01000213">
    <property type="protein sequence ID" value="NCU53576.1"/>
    <property type="molecule type" value="Genomic_DNA"/>
</dbReference>